<dbReference type="OrthoDB" id="16079at2759"/>
<dbReference type="InterPro" id="IPR001737">
    <property type="entry name" value="KsgA/Erm"/>
</dbReference>
<evidence type="ECO:0000256" key="3">
    <source>
        <dbReference type="ARBA" id="ARBA00022603"/>
    </source>
</evidence>
<keyword evidence="4" id="KW-0808">Transferase</keyword>
<dbReference type="GO" id="GO:0003723">
    <property type="term" value="F:RNA binding"/>
    <property type="evidence" value="ECO:0007669"/>
    <property type="project" value="UniProtKB-KW"/>
</dbReference>
<comment type="subcellular location">
    <subcellularLocation>
        <location evidence="1">Mitochondrion</location>
    </subcellularLocation>
</comment>
<dbReference type="PANTHER" id="PTHR11727">
    <property type="entry name" value="DIMETHYLADENOSINE TRANSFERASE"/>
    <property type="match status" value="1"/>
</dbReference>
<evidence type="ECO:0000313" key="9">
    <source>
        <dbReference type="EMBL" id="KAF2752225.1"/>
    </source>
</evidence>
<sequence length="577" mass="65489">MGQSGNTPSKHPYAYRSQIVSPRLCDDVLDYIGPSLQKYKGCDILDLNPGAGLWSEKLHQFLKPRSHVLLEPLPEVFGEYLEPLVKKPGSKFRLVQGDASYFDGLEQLLREGLFPHQNPLPAGSVPSREPNTTLLVTGTIVWNPKHPGLNFFSMAGQMLHHFIRTSWVNEGYHVCGPVRSLLWVPSDDTKFALNKSAMAVSRTSAMVDKVAAVSEVVKPGHAQDDRHWVREARYEIESLVRAMQRMEKNGVAMPPHRRESIHAFADDIRKMTNDTGVMSTGALNDYLQAQEEAGVLTVGLVPEQIRKQWLWEMEWKKRAPPPPPIDEPKKKGRRPVPEEQKRLARARASATRVLKVRTALDELVDFGYSNYQLELKIAEMEDGPQKEAMNRELDALMADFHEKVRNTDAHTRPSIATQLDERLALRSPTPLLQWDRRAYEPLVMQPDEIYPICPVSLLDIQPNIRPAEETDEEYEYLQDMASGLLTRKSSPVGEALETLHPGASQLIDQVPAIRDPKRGGRPRVEEMRARMLTQEMIAGLSKAFREWPFRNPDANHPRYFRIRISGGSMVRDTIESQ</sequence>
<keyword evidence="5" id="KW-0949">S-adenosyl-L-methionine</keyword>
<comment type="function">
    <text evidence="7">Mitochondrial transcription factor that confers selective promoter recognition on the core subunit of the yeast mitochondrial RNA polymerase. Interacts with DNA in a non-specific manner.</text>
</comment>
<keyword evidence="6" id="KW-0694">RNA-binding</keyword>
<evidence type="ECO:0000256" key="2">
    <source>
        <dbReference type="ARBA" id="ARBA00013836"/>
    </source>
</evidence>
<organism evidence="9 10">
    <name type="scientific">Sporormia fimetaria CBS 119925</name>
    <dbReference type="NCBI Taxonomy" id="1340428"/>
    <lineage>
        <taxon>Eukaryota</taxon>
        <taxon>Fungi</taxon>
        <taxon>Dikarya</taxon>
        <taxon>Ascomycota</taxon>
        <taxon>Pezizomycotina</taxon>
        <taxon>Dothideomycetes</taxon>
        <taxon>Pleosporomycetidae</taxon>
        <taxon>Pleosporales</taxon>
        <taxon>Sporormiaceae</taxon>
        <taxon>Sporormia</taxon>
    </lineage>
</organism>
<dbReference type="GO" id="GO:0008168">
    <property type="term" value="F:methyltransferase activity"/>
    <property type="evidence" value="ECO:0007669"/>
    <property type="project" value="UniProtKB-KW"/>
</dbReference>
<dbReference type="GO" id="GO:0034245">
    <property type="term" value="C:mitochondrial DNA-directed RNA polymerase complex"/>
    <property type="evidence" value="ECO:0007669"/>
    <property type="project" value="TreeGrafter"/>
</dbReference>
<dbReference type="GO" id="GO:0032259">
    <property type="term" value="P:methylation"/>
    <property type="evidence" value="ECO:0007669"/>
    <property type="project" value="UniProtKB-KW"/>
</dbReference>
<dbReference type="EMBL" id="MU006561">
    <property type="protein sequence ID" value="KAF2752225.1"/>
    <property type="molecule type" value="Genomic_DNA"/>
</dbReference>
<dbReference type="Gene3D" id="1.10.8.100">
    <property type="entry name" value="Ribosomal RNA adenine dimethylase-like, domain 2"/>
    <property type="match status" value="1"/>
</dbReference>
<evidence type="ECO:0000256" key="5">
    <source>
        <dbReference type="ARBA" id="ARBA00022691"/>
    </source>
</evidence>
<dbReference type="GO" id="GO:0006391">
    <property type="term" value="P:transcription initiation at mitochondrial promoter"/>
    <property type="evidence" value="ECO:0007669"/>
    <property type="project" value="TreeGrafter"/>
</dbReference>
<protein>
    <recommendedName>
        <fullName evidence="2">Mitochondrial transcription factor 1</fullName>
    </recommendedName>
</protein>
<name>A0A6A6VQ31_9PLEO</name>
<evidence type="ECO:0000256" key="7">
    <source>
        <dbReference type="ARBA" id="ARBA00024915"/>
    </source>
</evidence>
<dbReference type="AlphaFoldDB" id="A0A6A6VQ31"/>
<keyword evidence="10" id="KW-1185">Reference proteome</keyword>
<dbReference type="GO" id="GO:0034246">
    <property type="term" value="F:mitochondrial transcription factor activity"/>
    <property type="evidence" value="ECO:0007669"/>
    <property type="project" value="TreeGrafter"/>
</dbReference>
<evidence type="ECO:0000256" key="6">
    <source>
        <dbReference type="ARBA" id="ARBA00022884"/>
    </source>
</evidence>
<evidence type="ECO:0000256" key="4">
    <source>
        <dbReference type="ARBA" id="ARBA00022679"/>
    </source>
</evidence>
<dbReference type="Gene3D" id="3.40.50.150">
    <property type="entry name" value="Vaccinia Virus protein VP39"/>
    <property type="match status" value="1"/>
</dbReference>
<evidence type="ECO:0000313" key="10">
    <source>
        <dbReference type="Proteomes" id="UP000799440"/>
    </source>
</evidence>
<feature type="region of interest" description="Disordered" evidence="8">
    <location>
        <begin position="317"/>
        <end position="344"/>
    </location>
</feature>
<evidence type="ECO:0000256" key="8">
    <source>
        <dbReference type="SAM" id="MobiDB-lite"/>
    </source>
</evidence>
<dbReference type="GO" id="GO:0005759">
    <property type="term" value="C:mitochondrial matrix"/>
    <property type="evidence" value="ECO:0007669"/>
    <property type="project" value="TreeGrafter"/>
</dbReference>
<accession>A0A6A6VQ31</accession>
<keyword evidence="3" id="KW-0489">Methyltransferase</keyword>
<dbReference type="PANTHER" id="PTHR11727:SF17">
    <property type="entry name" value="DIMETHYLADENOSINE TRANSFERASE 1, MITOCHONDRIAL"/>
    <property type="match status" value="1"/>
</dbReference>
<proteinExistence type="predicted"/>
<dbReference type="SUPFAM" id="SSF53335">
    <property type="entry name" value="S-adenosyl-L-methionine-dependent methyltransferases"/>
    <property type="match status" value="1"/>
</dbReference>
<evidence type="ECO:0000256" key="1">
    <source>
        <dbReference type="ARBA" id="ARBA00004173"/>
    </source>
</evidence>
<dbReference type="InterPro" id="IPR029063">
    <property type="entry name" value="SAM-dependent_MTases_sf"/>
</dbReference>
<gene>
    <name evidence="9" type="ORF">M011DRAFT_393140</name>
</gene>
<reference evidence="9" key="1">
    <citation type="journal article" date="2020" name="Stud. Mycol.">
        <title>101 Dothideomycetes genomes: a test case for predicting lifestyles and emergence of pathogens.</title>
        <authorList>
            <person name="Haridas S."/>
            <person name="Albert R."/>
            <person name="Binder M."/>
            <person name="Bloem J."/>
            <person name="Labutti K."/>
            <person name="Salamov A."/>
            <person name="Andreopoulos B."/>
            <person name="Baker S."/>
            <person name="Barry K."/>
            <person name="Bills G."/>
            <person name="Bluhm B."/>
            <person name="Cannon C."/>
            <person name="Castanera R."/>
            <person name="Culley D."/>
            <person name="Daum C."/>
            <person name="Ezra D."/>
            <person name="Gonzalez J."/>
            <person name="Henrissat B."/>
            <person name="Kuo A."/>
            <person name="Liang C."/>
            <person name="Lipzen A."/>
            <person name="Lutzoni F."/>
            <person name="Magnuson J."/>
            <person name="Mondo S."/>
            <person name="Nolan M."/>
            <person name="Ohm R."/>
            <person name="Pangilinan J."/>
            <person name="Park H.-J."/>
            <person name="Ramirez L."/>
            <person name="Alfaro M."/>
            <person name="Sun H."/>
            <person name="Tritt A."/>
            <person name="Yoshinaga Y."/>
            <person name="Zwiers L.-H."/>
            <person name="Turgeon B."/>
            <person name="Goodwin S."/>
            <person name="Spatafora J."/>
            <person name="Crous P."/>
            <person name="Grigoriev I."/>
        </authorList>
    </citation>
    <scope>NUCLEOTIDE SEQUENCE</scope>
    <source>
        <strain evidence="9">CBS 119925</strain>
    </source>
</reference>
<dbReference type="Proteomes" id="UP000799440">
    <property type="component" value="Unassembled WGS sequence"/>
</dbReference>
<dbReference type="InterPro" id="IPR023165">
    <property type="entry name" value="rRNA_Ade_diMease-like_C"/>
</dbReference>